<feature type="transmembrane region" description="Helical" evidence="12">
    <location>
        <begin position="412"/>
        <end position="430"/>
    </location>
</feature>
<comment type="pathway">
    <text evidence="2">Lipid metabolism; phospholipid metabolism.</text>
</comment>
<feature type="transmembrane region" description="Helical" evidence="12">
    <location>
        <begin position="335"/>
        <end position="359"/>
    </location>
</feature>
<organism evidence="13 14">
    <name type="scientific">Mythimna separata</name>
    <name type="common">Oriental armyworm</name>
    <name type="synonym">Pseudaletia separata</name>
    <dbReference type="NCBI Taxonomy" id="271217"/>
    <lineage>
        <taxon>Eukaryota</taxon>
        <taxon>Metazoa</taxon>
        <taxon>Ecdysozoa</taxon>
        <taxon>Arthropoda</taxon>
        <taxon>Hexapoda</taxon>
        <taxon>Insecta</taxon>
        <taxon>Pterygota</taxon>
        <taxon>Neoptera</taxon>
        <taxon>Endopterygota</taxon>
        <taxon>Lepidoptera</taxon>
        <taxon>Glossata</taxon>
        <taxon>Ditrysia</taxon>
        <taxon>Noctuoidea</taxon>
        <taxon>Noctuidae</taxon>
        <taxon>Noctuinae</taxon>
        <taxon>Hadenini</taxon>
        <taxon>Mythimna</taxon>
    </lineage>
</organism>
<dbReference type="GO" id="GO:0006661">
    <property type="term" value="P:phosphatidylinositol biosynthetic process"/>
    <property type="evidence" value="ECO:0007669"/>
    <property type="project" value="TreeGrafter"/>
</dbReference>
<evidence type="ECO:0000256" key="5">
    <source>
        <dbReference type="ARBA" id="ARBA00022692"/>
    </source>
</evidence>
<keyword evidence="4" id="KW-0808">Transferase</keyword>
<evidence type="ECO:0000256" key="12">
    <source>
        <dbReference type="SAM" id="Phobius"/>
    </source>
</evidence>
<name>A0AAD8DXQ2_MYTSE</name>
<protein>
    <recommendedName>
        <fullName evidence="10">Lysophospholipid acyltransferase 7</fullName>
    </recommendedName>
</protein>
<comment type="caution">
    <text evidence="13">The sequence shown here is derived from an EMBL/GenBank/DDBJ whole genome shotgun (WGS) entry which is preliminary data.</text>
</comment>
<evidence type="ECO:0000313" key="13">
    <source>
        <dbReference type="EMBL" id="KAJ8731320.1"/>
    </source>
</evidence>
<keyword evidence="6 12" id="KW-1133">Transmembrane helix</keyword>
<dbReference type="PANTHER" id="PTHR13906">
    <property type="entry name" value="PORCUPINE"/>
    <property type="match status" value="1"/>
</dbReference>
<sequence length="442" mass="51308">MVWGNIVIIKCCNKKYIHHLSFAYTWLYLLYMNCNTDVTTNYYILWIHQVIALRLVGLAFEVSTAEKWKSNAKLKADSKPLLKPTPQPQDTTDTSNQNILSTNKTLTSASSMVRFSSVDLTYPPYEPSAAEVISYAYYYIGLHRGPYYRWKTFVDHFDSPFGNLGNCRAITEHKCKKVVVFTLMYMAIRKQFPVQAYNETSFYYSHGSDYRYLYNVPLMMAYVLQYQIVMLLCTSVFTEAGLGIYPTKTQPLPGHGPTTKFSLLNLAATTEEVALEQEYNFAMLRSFQNETLLLGPRMRDTLRAWDMPTRYWFWTHTYKNMVVRSNKDVRSAVAFLAWTIWCGPTMQQMIMGTTLWVHLRLEKEYAEMYSTSAIKGPWDIGFSIMRVFCLIYLTPCFILNDASVVFRYYNSIYWVYHVVLLGLILAAMVLQKQRIISTPTAL</sequence>
<evidence type="ECO:0000256" key="1">
    <source>
        <dbReference type="ARBA" id="ARBA00004141"/>
    </source>
</evidence>
<dbReference type="PANTHER" id="PTHR13906:SF16">
    <property type="entry name" value="LYSOPHOSPHOLIPID ACYLTRANSFERASE 7"/>
    <property type="match status" value="1"/>
</dbReference>
<evidence type="ECO:0000256" key="4">
    <source>
        <dbReference type="ARBA" id="ARBA00022679"/>
    </source>
</evidence>
<dbReference type="Pfam" id="PF03062">
    <property type="entry name" value="MBOAT"/>
    <property type="match status" value="1"/>
</dbReference>
<dbReference type="InterPro" id="IPR004299">
    <property type="entry name" value="MBOAT_fam"/>
</dbReference>
<evidence type="ECO:0000313" key="14">
    <source>
        <dbReference type="Proteomes" id="UP001231518"/>
    </source>
</evidence>
<dbReference type="InterPro" id="IPR049941">
    <property type="entry name" value="LPLAT_7/PORCN-like"/>
</dbReference>
<evidence type="ECO:0000256" key="3">
    <source>
        <dbReference type="ARBA" id="ARBA00010323"/>
    </source>
</evidence>
<evidence type="ECO:0000256" key="10">
    <source>
        <dbReference type="ARBA" id="ARBA00093678"/>
    </source>
</evidence>
<dbReference type="AlphaFoldDB" id="A0AAD8DXQ2"/>
<dbReference type="GO" id="GO:0044233">
    <property type="term" value="C:mitochondria-associated endoplasmic reticulum membrane contact site"/>
    <property type="evidence" value="ECO:0007669"/>
    <property type="project" value="TreeGrafter"/>
</dbReference>
<feature type="compositionally biased region" description="Low complexity" evidence="11">
    <location>
        <begin position="81"/>
        <end position="94"/>
    </location>
</feature>
<evidence type="ECO:0000256" key="2">
    <source>
        <dbReference type="ARBA" id="ARBA00005074"/>
    </source>
</evidence>
<evidence type="ECO:0000256" key="8">
    <source>
        <dbReference type="ARBA" id="ARBA00023315"/>
    </source>
</evidence>
<comment type="subcellular location">
    <subcellularLocation>
        <location evidence="1">Membrane</location>
        <topology evidence="1">Multi-pass membrane protein</topology>
    </subcellularLocation>
</comment>
<comment type="similarity">
    <text evidence="3">Belongs to the membrane-bound acyltransferase family.</text>
</comment>
<dbReference type="GO" id="GO:0030258">
    <property type="term" value="P:lipid modification"/>
    <property type="evidence" value="ECO:0007669"/>
    <property type="project" value="TreeGrafter"/>
</dbReference>
<dbReference type="GO" id="GO:0016020">
    <property type="term" value="C:membrane"/>
    <property type="evidence" value="ECO:0007669"/>
    <property type="project" value="UniProtKB-SubCell"/>
</dbReference>
<gene>
    <name evidence="13" type="ORF">PYW07_004484</name>
</gene>
<keyword evidence="8" id="KW-0012">Acyltransferase</keyword>
<feature type="region of interest" description="Disordered" evidence="11">
    <location>
        <begin position="78"/>
        <end position="98"/>
    </location>
</feature>
<evidence type="ECO:0000256" key="6">
    <source>
        <dbReference type="ARBA" id="ARBA00022989"/>
    </source>
</evidence>
<reference evidence="13" key="1">
    <citation type="submission" date="2023-03" db="EMBL/GenBank/DDBJ databases">
        <title>Chromosome-level genomes of two armyworms, Mythimna separata and Mythimna loreyi, provide insights into the biosynthesis and reception of sex pheromones.</title>
        <authorList>
            <person name="Zhao H."/>
        </authorList>
    </citation>
    <scope>NUCLEOTIDE SEQUENCE</scope>
    <source>
        <strain evidence="13">BeijingLab</strain>
        <tissue evidence="13">Pupa</tissue>
    </source>
</reference>
<evidence type="ECO:0000256" key="11">
    <source>
        <dbReference type="SAM" id="MobiDB-lite"/>
    </source>
</evidence>
<proteinExistence type="inferred from homology"/>
<feature type="transmembrane region" description="Helical" evidence="12">
    <location>
        <begin position="380"/>
        <end position="400"/>
    </location>
</feature>
<accession>A0AAD8DXQ2</accession>
<keyword evidence="5 12" id="KW-0812">Transmembrane</keyword>
<keyword evidence="14" id="KW-1185">Reference proteome</keyword>
<keyword evidence="7 12" id="KW-0472">Membrane</keyword>
<dbReference type="GO" id="GO:0071617">
    <property type="term" value="F:lysophospholipid acyltransferase activity"/>
    <property type="evidence" value="ECO:0007669"/>
    <property type="project" value="TreeGrafter"/>
</dbReference>
<evidence type="ECO:0000256" key="7">
    <source>
        <dbReference type="ARBA" id="ARBA00023136"/>
    </source>
</evidence>
<dbReference type="Proteomes" id="UP001231518">
    <property type="component" value="Chromosome 16"/>
</dbReference>
<dbReference type="EMBL" id="JARGEI010000005">
    <property type="protein sequence ID" value="KAJ8731320.1"/>
    <property type="molecule type" value="Genomic_DNA"/>
</dbReference>
<evidence type="ECO:0000256" key="9">
    <source>
        <dbReference type="ARBA" id="ARBA00025707"/>
    </source>
</evidence>
<comment type="pathway">
    <text evidence="9">Phospholipid metabolism.</text>
</comment>